<protein>
    <submittedName>
        <fullName evidence="1">Uncharacterized protein</fullName>
    </submittedName>
</protein>
<accession>A0A376GEP6</accession>
<gene>
    <name evidence="1" type="ORF">NCTC13456_02245</name>
</gene>
<proteinExistence type="predicted"/>
<dbReference type="EMBL" id="UFXS01000001">
    <property type="protein sequence ID" value="STD58621.1"/>
    <property type="molecule type" value="Genomic_DNA"/>
</dbReference>
<organism evidence="1 2">
    <name type="scientific">Empedobacter falsenii</name>
    <dbReference type="NCBI Taxonomy" id="343874"/>
    <lineage>
        <taxon>Bacteria</taxon>
        <taxon>Pseudomonadati</taxon>
        <taxon>Bacteroidota</taxon>
        <taxon>Flavobacteriia</taxon>
        <taxon>Flavobacteriales</taxon>
        <taxon>Weeksellaceae</taxon>
        <taxon>Empedobacter</taxon>
    </lineage>
</organism>
<reference evidence="1 2" key="1">
    <citation type="submission" date="2018-06" db="EMBL/GenBank/DDBJ databases">
        <authorList>
            <consortium name="Pathogen Informatics"/>
            <person name="Doyle S."/>
        </authorList>
    </citation>
    <scope>NUCLEOTIDE SEQUENCE [LARGE SCALE GENOMIC DNA]</scope>
    <source>
        <strain evidence="1 2">NCTC13456</strain>
    </source>
</reference>
<dbReference type="RefSeq" id="WP_160279566.1">
    <property type="nucleotide sequence ID" value="NZ_CP040908.1"/>
</dbReference>
<dbReference type="GeneID" id="78401261"/>
<name>A0A376GEP6_9FLAO</name>
<evidence type="ECO:0000313" key="1">
    <source>
        <dbReference type="EMBL" id="STD58621.1"/>
    </source>
</evidence>
<evidence type="ECO:0000313" key="2">
    <source>
        <dbReference type="Proteomes" id="UP000254737"/>
    </source>
</evidence>
<dbReference type="Gene3D" id="3.90.1570.30">
    <property type="match status" value="1"/>
</dbReference>
<dbReference type="AlphaFoldDB" id="A0A376GEP6"/>
<dbReference type="STRING" id="343874.GCA_000805695_00009"/>
<sequence>MDKRQFSEKDISTKLITPAKENAGWDRMHPYFEQKTFTDARIHICGNLTARGK</sequence>
<dbReference type="Proteomes" id="UP000254737">
    <property type="component" value="Unassembled WGS sequence"/>
</dbReference>
<dbReference type="OrthoDB" id="9759819at2"/>